<keyword evidence="4 9" id="KW-0378">Hydrolase</keyword>
<feature type="domain" description="Nudix hydrolase" evidence="8">
    <location>
        <begin position="78"/>
        <end position="217"/>
    </location>
</feature>
<evidence type="ECO:0000256" key="5">
    <source>
        <dbReference type="ARBA" id="ARBA00022842"/>
    </source>
</evidence>
<evidence type="ECO:0000259" key="8">
    <source>
        <dbReference type="PROSITE" id="PS51462"/>
    </source>
</evidence>
<organism evidence="9 10">
    <name type="scientific">Nesterenkonia flava</name>
    <dbReference type="NCBI Taxonomy" id="469799"/>
    <lineage>
        <taxon>Bacteria</taxon>
        <taxon>Bacillati</taxon>
        <taxon>Actinomycetota</taxon>
        <taxon>Actinomycetes</taxon>
        <taxon>Micrococcales</taxon>
        <taxon>Micrococcaceae</taxon>
        <taxon>Nesterenkonia</taxon>
    </lineage>
</organism>
<reference evidence="10" key="1">
    <citation type="submission" date="2023-07" db="EMBL/GenBank/DDBJ databases">
        <title>Description of three actinobacteria isolated from air of manufacturing shop in a pharmaceutical factory.</title>
        <authorList>
            <person name="Zhang D.-F."/>
        </authorList>
    </citation>
    <scope>NUCLEOTIDE SEQUENCE [LARGE SCALE GENOMIC DNA]</scope>
    <source>
        <strain evidence="10">CCTCC AB 207010</strain>
    </source>
</reference>
<accession>A0ABU1FUG3</accession>
<keyword evidence="3" id="KW-0479">Metal-binding</keyword>
<dbReference type="PANTHER" id="PTHR12992">
    <property type="entry name" value="NUDIX HYDROLASE"/>
    <property type="match status" value="1"/>
</dbReference>
<keyword evidence="10" id="KW-1185">Reference proteome</keyword>
<evidence type="ECO:0000256" key="6">
    <source>
        <dbReference type="ARBA" id="ARBA00023211"/>
    </source>
</evidence>
<evidence type="ECO:0000256" key="1">
    <source>
        <dbReference type="ARBA" id="ARBA00001936"/>
    </source>
</evidence>
<dbReference type="PANTHER" id="PTHR12992:SF11">
    <property type="entry name" value="MITOCHONDRIAL COENZYME A DIPHOSPHATASE NUDT8"/>
    <property type="match status" value="1"/>
</dbReference>
<evidence type="ECO:0000256" key="3">
    <source>
        <dbReference type="ARBA" id="ARBA00022723"/>
    </source>
</evidence>
<dbReference type="EC" id="3.6.1.55" evidence="9"/>
<dbReference type="InterPro" id="IPR015797">
    <property type="entry name" value="NUDIX_hydrolase-like_dom_sf"/>
</dbReference>
<evidence type="ECO:0000256" key="4">
    <source>
        <dbReference type="ARBA" id="ARBA00022801"/>
    </source>
</evidence>
<dbReference type="RefSeq" id="WP_310537688.1">
    <property type="nucleotide sequence ID" value="NZ_BAAAOC010000085.1"/>
</dbReference>
<evidence type="ECO:0000256" key="2">
    <source>
        <dbReference type="ARBA" id="ARBA00001946"/>
    </source>
</evidence>
<evidence type="ECO:0000313" key="9">
    <source>
        <dbReference type="EMBL" id="MDR5712309.1"/>
    </source>
</evidence>
<name>A0ABU1FUG3_9MICC</name>
<protein>
    <submittedName>
        <fullName evidence="9">CoA pyrophosphatase</fullName>
        <ecNumber evidence="9">3.6.1.55</ecNumber>
    </submittedName>
</protein>
<dbReference type="Pfam" id="PF00293">
    <property type="entry name" value="NUDIX"/>
    <property type="match status" value="1"/>
</dbReference>
<comment type="cofactor">
    <cofactor evidence="1">
        <name>Mn(2+)</name>
        <dbReference type="ChEBI" id="CHEBI:29035"/>
    </cofactor>
</comment>
<sequence length="260" mass="28266">MPESPPDQPSAEKPATTPAQLPSSPGQLHSALKDLLHQGDLYRRAQPKAAARGDWWDPLSGRVPQSQLPPEFVMDPARAREAAVLVLFCTQEHRPHTPAPYVLLTERAAGLAKHPGQISFPGGASEDFDPDPSATALREAQEEIGLDPVRVEIAGTLPPAPVPVSGYMVTPVLAVTSDPGVLTPQSGEVARVLRAPVAHLRDPQRRRTSMMQRGGMTFRGPSFLHDDVLVWGFTGILLDRIIARLGWEQPWDTSQEVSPF</sequence>
<gene>
    <name evidence="9" type="ORF">RH857_09220</name>
</gene>
<comment type="caution">
    <text evidence="9">The sequence shown here is derived from an EMBL/GenBank/DDBJ whole genome shotgun (WGS) entry which is preliminary data.</text>
</comment>
<dbReference type="InterPro" id="IPR045121">
    <property type="entry name" value="CoAse"/>
</dbReference>
<evidence type="ECO:0000313" key="10">
    <source>
        <dbReference type="Proteomes" id="UP001260872"/>
    </source>
</evidence>
<dbReference type="Gene3D" id="3.90.79.10">
    <property type="entry name" value="Nucleoside Triphosphate Pyrophosphohydrolase"/>
    <property type="match status" value="1"/>
</dbReference>
<comment type="cofactor">
    <cofactor evidence="2">
        <name>Mg(2+)</name>
        <dbReference type="ChEBI" id="CHEBI:18420"/>
    </cofactor>
</comment>
<dbReference type="InterPro" id="IPR000086">
    <property type="entry name" value="NUDIX_hydrolase_dom"/>
</dbReference>
<dbReference type="SUPFAM" id="SSF55811">
    <property type="entry name" value="Nudix"/>
    <property type="match status" value="1"/>
</dbReference>
<evidence type="ECO:0000256" key="7">
    <source>
        <dbReference type="SAM" id="MobiDB-lite"/>
    </source>
</evidence>
<dbReference type="Proteomes" id="UP001260872">
    <property type="component" value="Unassembled WGS sequence"/>
</dbReference>
<dbReference type="CDD" id="cd03426">
    <property type="entry name" value="NUDIX_CoAse_Nudt7"/>
    <property type="match status" value="1"/>
</dbReference>
<dbReference type="EMBL" id="JAVKGT010000022">
    <property type="protein sequence ID" value="MDR5712309.1"/>
    <property type="molecule type" value="Genomic_DNA"/>
</dbReference>
<feature type="region of interest" description="Disordered" evidence="7">
    <location>
        <begin position="1"/>
        <end position="35"/>
    </location>
</feature>
<dbReference type="PROSITE" id="PS51462">
    <property type="entry name" value="NUDIX"/>
    <property type="match status" value="1"/>
</dbReference>
<feature type="compositionally biased region" description="Polar residues" evidence="7">
    <location>
        <begin position="17"/>
        <end position="27"/>
    </location>
</feature>
<proteinExistence type="predicted"/>
<keyword evidence="6" id="KW-0464">Manganese</keyword>
<dbReference type="GO" id="GO:0035539">
    <property type="term" value="F:8-oxo-7,8-dihydrodeoxyguanosine triphosphate pyrophosphatase activity"/>
    <property type="evidence" value="ECO:0007669"/>
    <property type="project" value="UniProtKB-EC"/>
</dbReference>
<keyword evidence="5" id="KW-0460">Magnesium</keyword>